<dbReference type="Pfam" id="PF08264">
    <property type="entry name" value="Anticodon_1"/>
    <property type="match status" value="1"/>
</dbReference>
<comment type="catalytic activity">
    <reaction evidence="8 9">
        <text>tRNA(Leu) + L-leucine + ATP = L-leucyl-tRNA(Leu) + AMP + diphosphate</text>
        <dbReference type="Rhea" id="RHEA:11688"/>
        <dbReference type="Rhea" id="RHEA-COMP:9613"/>
        <dbReference type="Rhea" id="RHEA-COMP:9622"/>
        <dbReference type="ChEBI" id="CHEBI:30616"/>
        <dbReference type="ChEBI" id="CHEBI:33019"/>
        <dbReference type="ChEBI" id="CHEBI:57427"/>
        <dbReference type="ChEBI" id="CHEBI:78442"/>
        <dbReference type="ChEBI" id="CHEBI:78494"/>
        <dbReference type="ChEBI" id="CHEBI:456215"/>
        <dbReference type="EC" id="6.1.1.4"/>
    </reaction>
</comment>
<dbReference type="Pfam" id="PF00133">
    <property type="entry name" value="tRNA-synt_1"/>
    <property type="match status" value="2"/>
</dbReference>
<evidence type="ECO:0000313" key="12">
    <source>
        <dbReference type="Proteomes" id="UP000176593"/>
    </source>
</evidence>
<dbReference type="PRINTS" id="PR00985">
    <property type="entry name" value="TRNASYNTHLEU"/>
</dbReference>
<name>A0A1F7VCH8_9BACT</name>
<comment type="caution">
    <text evidence="11">The sequence shown here is derived from an EMBL/GenBank/DDBJ whole genome shotgun (WGS) entry which is preliminary data.</text>
</comment>
<dbReference type="CDD" id="cd07958">
    <property type="entry name" value="Anticodon_Ia_Leu_BEm"/>
    <property type="match status" value="1"/>
</dbReference>
<dbReference type="InterPro" id="IPR015947">
    <property type="entry name" value="PUA-like_sf"/>
</dbReference>
<evidence type="ECO:0000256" key="8">
    <source>
        <dbReference type="ARBA" id="ARBA00047469"/>
    </source>
</evidence>
<feature type="domain" description="ASCH" evidence="10">
    <location>
        <begin position="272"/>
        <end position="377"/>
    </location>
</feature>
<dbReference type="SUPFAM" id="SSF47323">
    <property type="entry name" value="Anticodon-binding domain of a subclass of class I aminoacyl-tRNA synthetases"/>
    <property type="match status" value="1"/>
</dbReference>
<comment type="similarity">
    <text evidence="1 9">Belongs to the class-I aminoacyl-tRNA synthetase family.</text>
</comment>
<protein>
    <recommendedName>
        <fullName evidence="9">Leucine--tRNA ligase</fullName>
        <ecNumber evidence="9">6.1.1.4</ecNumber>
    </recommendedName>
    <alternativeName>
        <fullName evidence="9">Leucyl-tRNA synthetase</fullName>
        <shortName evidence="9">LeuRS</shortName>
    </alternativeName>
</protein>
<dbReference type="Proteomes" id="UP000176593">
    <property type="component" value="Unassembled WGS sequence"/>
</dbReference>
<dbReference type="InterPro" id="IPR025709">
    <property type="entry name" value="Leu_tRNA-synth_edit"/>
</dbReference>
<dbReference type="EC" id="6.1.1.4" evidence="9"/>
<dbReference type="InterPro" id="IPR014729">
    <property type="entry name" value="Rossmann-like_a/b/a_fold"/>
</dbReference>
<dbReference type="GO" id="GO:0002161">
    <property type="term" value="F:aminoacyl-tRNA deacylase activity"/>
    <property type="evidence" value="ECO:0007669"/>
    <property type="project" value="InterPro"/>
</dbReference>
<keyword evidence="3 9" id="KW-0436">Ligase</keyword>
<evidence type="ECO:0000256" key="2">
    <source>
        <dbReference type="ARBA" id="ARBA00022490"/>
    </source>
</evidence>
<evidence type="ECO:0000259" key="10">
    <source>
        <dbReference type="SMART" id="SM01022"/>
    </source>
</evidence>
<evidence type="ECO:0000256" key="4">
    <source>
        <dbReference type="ARBA" id="ARBA00022741"/>
    </source>
</evidence>
<dbReference type="NCBIfam" id="TIGR00396">
    <property type="entry name" value="leuS_bact"/>
    <property type="match status" value="1"/>
</dbReference>
<dbReference type="FunFam" id="3.90.740.10:FF:000049">
    <property type="entry name" value="Os01g0120300 protein"/>
    <property type="match status" value="1"/>
</dbReference>
<dbReference type="EMBL" id="MGEQ01000001">
    <property type="protein sequence ID" value="OGL88131.1"/>
    <property type="molecule type" value="Genomic_DNA"/>
</dbReference>
<evidence type="ECO:0000256" key="9">
    <source>
        <dbReference type="HAMAP-Rule" id="MF_00049"/>
    </source>
</evidence>
<dbReference type="SMART" id="SM01022">
    <property type="entry name" value="ASCH"/>
    <property type="match status" value="1"/>
</dbReference>
<dbReference type="Gene3D" id="2.30.130.30">
    <property type="entry name" value="Hypothetical protein"/>
    <property type="match status" value="1"/>
</dbReference>
<dbReference type="HAMAP" id="MF_00049_B">
    <property type="entry name" value="Leu_tRNA_synth_B"/>
    <property type="match status" value="1"/>
</dbReference>
<dbReference type="InterPro" id="IPR002302">
    <property type="entry name" value="Leu-tRNA-ligase"/>
</dbReference>
<comment type="caution">
    <text evidence="9">Lacks conserved residue(s) required for the propagation of feature annotation.</text>
</comment>
<evidence type="ECO:0000256" key="7">
    <source>
        <dbReference type="ARBA" id="ARBA00023146"/>
    </source>
</evidence>
<feature type="short sequence motif" description="'KMSKS' region" evidence="9">
    <location>
        <begin position="743"/>
        <end position="747"/>
    </location>
</feature>
<evidence type="ECO:0000256" key="6">
    <source>
        <dbReference type="ARBA" id="ARBA00022917"/>
    </source>
</evidence>
<dbReference type="InterPro" id="IPR002300">
    <property type="entry name" value="aa-tRNA-synth_Ia"/>
</dbReference>
<dbReference type="GO" id="GO:0005524">
    <property type="term" value="F:ATP binding"/>
    <property type="evidence" value="ECO:0007669"/>
    <property type="project" value="UniProtKB-UniRule"/>
</dbReference>
<dbReference type="Gene3D" id="3.90.740.10">
    <property type="entry name" value="Valyl/Leucyl/Isoleucyl-tRNA synthetase, editing domain"/>
    <property type="match status" value="1"/>
</dbReference>
<reference evidence="11 12" key="1">
    <citation type="journal article" date="2016" name="Nat. Commun.">
        <title>Thousands of microbial genomes shed light on interconnected biogeochemical processes in an aquifer system.</title>
        <authorList>
            <person name="Anantharaman K."/>
            <person name="Brown C.T."/>
            <person name="Hug L.A."/>
            <person name="Sharon I."/>
            <person name="Castelle C.J."/>
            <person name="Probst A.J."/>
            <person name="Thomas B.C."/>
            <person name="Singh A."/>
            <person name="Wilkins M.J."/>
            <person name="Karaoz U."/>
            <person name="Brodie E.L."/>
            <person name="Williams K.H."/>
            <person name="Hubbard S.S."/>
            <person name="Banfield J.F."/>
        </authorList>
    </citation>
    <scope>NUCLEOTIDE SEQUENCE [LARGE SCALE GENOMIC DNA]</scope>
</reference>
<dbReference type="Gene3D" id="3.40.50.620">
    <property type="entry name" value="HUPs"/>
    <property type="match status" value="1"/>
</dbReference>
<dbReference type="InterPro" id="IPR013155">
    <property type="entry name" value="M/V/L/I-tRNA-synth_anticd-bd"/>
</dbReference>
<dbReference type="GO" id="GO:0004823">
    <property type="term" value="F:leucine-tRNA ligase activity"/>
    <property type="evidence" value="ECO:0007669"/>
    <property type="project" value="UniProtKB-UniRule"/>
</dbReference>
<evidence type="ECO:0000256" key="1">
    <source>
        <dbReference type="ARBA" id="ARBA00005594"/>
    </source>
</evidence>
<dbReference type="SUPFAM" id="SSF88697">
    <property type="entry name" value="PUA domain-like"/>
    <property type="match status" value="1"/>
</dbReference>
<dbReference type="Pfam" id="PF13603">
    <property type="entry name" value="tRNA-synt_1_2"/>
    <property type="match status" value="1"/>
</dbReference>
<feature type="binding site" evidence="9">
    <location>
        <position position="746"/>
    </location>
    <ligand>
        <name>ATP</name>
        <dbReference type="ChEBI" id="CHEBI:30616"/>
    </ligand>
</feature>
<dbReference type="AlphaFoldDB" id="A0A1F7VCH8"/>
<dbReference type="InterPro" id="IPR007374">
    <property type="entry name" value="ASCH_domain"/>
</dbReference>
<comment type="subcellular location">
    <subcellularLocation>
        <location evidence="9">Cytoplasm</location>
    </subcellularLocation>
</comment>
<evidence type="ECO:0000256" key="3">
    <source>
        <dbReference type="ARBA" id="ARBA00022598"/>
    </source>
</evidence>
<dbReference type="GO" id="GO:0005829">
    <property type="term" value="C:cytosol"/>
    <property type="evidence" value="ECO:0007669"/>
    <property type="project" value="TreeGrafter"/>
</dbReference>
<keyword evidence="6 9" id="KW-0648">Protein biosynthesis</keyword>
<evidence type="ECO:0000256" key="5">
    <source>
        <dbReference type="ARBA" id="ARBA00022840"/>
    </source>
</evidence>
<dbReference type="FunFam" id="3.40.50.620:FF:000056">
    <property type="entry name" value="Leucine--tRNA ligase"/>
    <property type="match status" value="1"/>
</dbReference>
<dbReference type="Pfam" id="PF04266">
    <property type="entry name" value="ASCH"/>
    <property type="match status" value="1"/>
</dbReference>
<dbReference type="SUPFAM" id="SSF52374">
    <property type="entry name" value="Nucleotidylyl transferase"/>
    <property type="match status" value="1"/>
</dbReference>
<dbReference type="GO" id="GO:0006429">
    <property type="term" value="P:leucyl-tRNA aminoacylation"/>
    <property type="evidence" value="ECO:0007669"/>
    <property type="project" value="UniProtKB-UniRule"/>
</dbReference>
<gene>
    <name evidence="9" type="primary">leuS</name>
    <name evidence="11" type="ORF">A3I41_00160</name>
</gene>
<keyword evidence="2 9" id="KW-0963">Cytoplasm</keyword>
<dbReference type="PANTHER" id="PTHR43740">
    <property type="entry name" value="LEUCYL-TRNA SYNTHETASE"/>
    <property type="match status" value="1"/>
</dbReference>
<keyword evidence="7 9" id="KW-0030">Aminoacyl-tRNA synthetase</keyword>
<dbReference type="CDD" id="cd00812">
    <property type="entry name" value="LeuRS_core"/>
    <property type="match status" value="1"/>
</dbReference>
<accession>A0A1F7VCH8</accession>
<dbReference type="InterPro" id="IPR009080">
    <property type="entry name" value="tRNAsynth_Ia_anticodon-bd"/>
</dbReference>
<dbReference type="Gene3D" id="1.10.730.10">
    <property type="entry name" value="Isoleucyl-tRNA Synthetase, Domain 1"/>
    <property type="match status" value="2"/>
</dbReference>
<dbReference type="SUPFAM" id="SSF50677">
    <property type="entry name" value="ValRS/IleRS/LeuRS editing domain"/>
    <property type="match status" value="1"/>
</dbReference>
<dbReference type="FunFam" id="1.10.730.10:FF:000011">
    <property type="entry name" value="Leucine--tRNA ligase chloroplastic/mitochondrial"/>
    <property type="match status" value="1"/>
</dbReference>
<keyword evidence="5 9" id="KW-0067">ATP-binding</keyword>
<dbReference type="PANTHER" id="PTHR43740:SF2">
    <property type="entry name" value="LEUCINE--TRNA LIGASE, MITOCHONDRIAL"/>
    <property type="match status" value="1"/>
</dbReference>
<evidence type="ECO:0000313" key="11">
    <source>
        <dbReference type="EMBL" id="OGL88131.1"/>
    </source>
</evidence>
<sequence>MEDYQQNPVASSLFVRYDPFTMSYNHQEIEKKWQAKWAANRAGHVDEAASRDNALYYLIMFPYPSGSGLHVGHVESQAAIDILARMERMRGKNVLCPIGYDAFGLPAENYAIKTGVHPAETTKKAIENFHNQMQSLGLSFDWSREISTADPEYYKWTQWLFLLFYKNGLAYRKKSPVNWCEGCHTVLANEQVVAGACERCGTVVVQKELEQWFFHITKYADRLLAGLDSIDWPEKIKSMQRNWIGKSVGAEINFLVMSDEGSGISDQAKDSLKFTPELTELIYSGKKTNTIRLEKKNLQVGDTVRLMTRLSATETHSFAFAKITGVDLIKLNDISLDLKGHERYESREAMLKSYQDFYGATVSLETEFVLYHFANVTPLITVFTTRPDTLFGATYLVLAPEHALVDQIVTDEHRSEIDTYRIAASKKSVLERTELQKEKTGVFTGAYAINPANGEQIPVWIADYVITTYGTGAIMAVPAHDARDFEFAKKYELPIKVVVKPAVLQTLMSETLAVSHGAQSSVEIVSDCFTEQGIAINSAFLDGLSTADAKQKMIAWLEEKHIGNAKTTFRLRDWLVSRQRYWGAPIPIIWCENCGAQPVEEAQLPVELPTDVDFSAIGGSASGGKPTGESPLVDSNTFHNVKCPTCGKAARRESDTMDTFVDSSWYYLRYTDPHNTNAFADKSKIDYWCPVDLYLGGAEHAVMHLLYARFFAYALHDLGYLGFEEPFLKLKNQGLILGPDGDKMSKSKGNVVNPDEMVSEYGADALRLYEMFMGPLEDAKPWDTKGVVGVRRFLDKVHNLCIRVIGGVPRPRDDAHTKLIHKSIKKITSDLEELKFNTAISQLMIVVNEFSSASSINKETFETFLKLLAPLAPHLAEELWEKLGHTTSIFAESWPVFDSTLIVDDVVDMGVQVNGKVRGTISLAPSADEATAKELAFANVNVMKWIDGKEIMKIVYVPGKIFNIVVKE</sequence>
<keyword evidence="4 9" id="KW-0547">Nucleotide-binding</keyword>
<dbReference type="FunFam" id="3.40.50.620:FF:000003">
    <property type="entry name" value="Leucine--tRNA ligase"/>
    <property type="match status" value="1"/>
</dbReference>
<dbReference type="InterPro" id="IPR009008">
    <property type="entry name" value="Val/Leu/Ile-tRNA-synth_edit"/>
</dbReference>
<proteinExistence type="inferred from homology"/>
<organism evidence="11 12">
    <name type="scientific">Candidatus Uhrbacteria bacterium RIFCSPLOWO2_02_FULL_48_18</name>
    <dbReference type="NCBI Taxonomy" id="1802408"/>
    <lineage>
        <taxon>Bacteria</taxon>
        <taxon>Candidatus Uhriibacteriota</taxon>
    </lineage>
</organism>